<dbReference type="Gene3D" id="1.20.1280.290">
    <property type="match status" value="2"/>
</dbReference>
<dbReference type="EMBL" id="JBIMZQ010000003">
    <property type="protein sequence ID" value="KAL3673073.1"/>
    <property type="molecule type" value="Genomic_DNA"/>
</dbReference>
<dbReference type="InterPro" id="IPR004316">
    <property type="entry name" value="SWEET_rpt"/>
</dbReference>
<evidence type="ECO:0000256" key="5">
    <source>
        <dbReference type="ARBA" id="ARBA00022597"/>
    </source>
</evidence>
<evidence type="ECO:0000256" key="2">
    <source>
        <dbReference type="ARBA" id="ARBA00007809"/>
    </source>
</evidence>
<evidence type="ECO:0000313" key="12">
    <source>
        <dbReference type="Proteomes" id="UP001632037"/>
    </source>
</evidence>
<comment type="similarity">
    <text evidence="2">Belongs to the SWEET sugar transporter family.</text>
</comment>
<proteinExistence type="inferred from homology"/>
<keyword evidence="6 10" id="KW-0812">Transmembrane</keyword>
<protein>
    <recommendedName>
        <fullName evidence="13">MtN3-like protein</fullName>
    </recommendedName>
</protein>
<gene>
    <name evidence="11" type="ORF">V7S43_002368</name>
</gene>
<evidence type="ECO:0000256" key="8">
    <source>
        <dbReference type="ARBA" id="ARBA00022989"/>
    </source>
</evidence>
<dbReference type="Pfam" id="PF03083">
    <property type="entry name" value="MtN3_slv"/>
    <property type="match status" value="2"/>
</dbReference>
<feature type="transmembrane region" description="Helical" evidence="10">
    <location>
        <begin position="163"/>
        <end position="183"/>
    </location>
</feature>
<organism evidence="11 12">
    <name type="scientific">Phytophthora oleae</name>
    <dbReference type="NCBI Taxonomy" id="2107226"/>
    <lineage>
        <taxon>Eukaryota</taxon>
        <taxon>Sar</taxon>
        <taxon>Stramenopiles</taxon>
        <taxon>Oomycota</taxon>
        <taxon>Peronosporomycetes</taxon>
        <taxon>Peronosporales</taxon>
        <taxon>Peronosporaceae</taxon>
        <taxon>Phytophthora</taxon>
    </lineage>
</organism>
<dbReference type="Proteomes" id="UP001632037">
    <property type="component" value="Unassembled WGS sequence"/>
</dbReference>
<feature type="transmembrane region" description="Helical" evidence="10">
    <location>
        <begin position="35"/>
        <end position="56"/>
    </location>
</feature>
<dbReference type="PANTHER" id="PTHR10791">
    <property type="entry name" value="RAG1-ACTIVATING PROTEIN 1"/>
    <property type="match status" value="1"/>
</dbReference>
<keyword evidence="9 10" id="KW-0472">Membrane</keyword>
<evidence type="ECO:0008006" key="13">
    <source>
        <dbReference type="Google" id="ProtNLM"/>
    </source>
</evidence>
<evidence type="ECO:0000256" key="10">
    <source>
        <dbReference type="SAM" id="Phobius"/>
    </source>
</evidence>
<evidence type="ECO:0000256" key="4">
    <source>
        <dbReference type="ARBA" id="ARBA00022475"/>
    </source>
</evidence>
<sequence>MARYRLLIGDADLASTWLSISRAKTTFTLEINMGVWMIVLKAATSIAAMIMCLSPIPSTYRIYTTKDTGEVAVLPLVALWISCHLWVIYGYVTGDIFPLLVTYLVGEVLAACYVAVHFRYTKSRAYTAKAVAFALTFTALGTTYAVLGREGVTNQKLSTVGDIMGWITAGGSFLLYTSPFETIKRVLQTKSGASIPIALCCTGFVSNALWILYGLVVDDMFVFGLGVFCTALPLVQITLYYLFNPKRQQLATGKDSEIQDLAQIVVTSSDDSLHFSS</sequence>
<name>A0ABD3G273_9STRA</name>
<keyword evidence="4" id="KW-1003">Cell membrane</keyword>
<keyword evidence="5" id="KW-0762">Sugar transport</keyword>
<feature type="transmembrane region" description="Helical" evidence="10">
    <location>
        <begin position="195"/>
        <end position="215"/>
    </location>
</feature>
<keyword evidence="12" id="KW-1185">Reference proteome</keyword>
<reference evidence="11 12" key="1">
    <citation type="submission" date="2024-09" db="EMBL/GenBank/DDBJ databases">
        <title>Genome sequencing and assembly of Phytophthora oleae, isolate VK10A, causative agent of rot of olive drupes.</title>
        <authorList>
            <person name="Conti Taguali S."/>
            <person name="Riolo M."/>
            <person name="La Spada F."/>
            <person name="Cacciola S.O."/>
            <person name="Dionisio G."/>
        </authorList>
    </citation>
    <scope>NUCLEOTIDE SEQUENCE [LARGE SCALE GENOMIC DNA]</scope>
    <source>
        <strain evidence="11 12">VK10A</strain>
    </source>
</reference>
<comment type="caution">
    <text evidence="11">The sequence shown here is derived from an EMBL/GenBank/DDBJ whole genome shotgun (WGS) entry which is preliminary data.</text>
</comment>
<dbReference type="AlphaFoldDB" id="A0ABD3G273"/>
<feature type="transmembrane region" description="Helical" evidence="10">
    <location>
        <begin position="128"/>
        <end position="147"/>
    </location>
</feature>
<dbReference type="GO" id="GO:0005886">
    <property type="term" value="C:plasma membrane"/>
    <property type="evidence" value="ECO:0007669"/>
    <property type="project" value="UniProtKB-SubCell"/>
</dbReference>
<evidence type="ECO:0000256" key="3">
    <source>
        <dbReference type="ARBA" id="ARBA00022448"/>
    </source>
</evidence>
<evidence type="ECO:0000313" key="11">
    <source>
        <dbReference type="EMBL" id="KAL3673073.1"/>
    </source>
</evidence>
<keyword evidence="8 10" id="KW-1133">Transmembrane helix</keyword>
<evidence type="ECO:0000256" key="1">
    <source>
        <dbReference type="ARBA" id="ARBA00004651"/>
    </source>
</evidence>
<dbReference type="PANTHER" id="PTHR10791:SF30">
    <property type="entry name" value="SUGAR TRANSPORTER SWEET1"/>
    <property type="match status" value="1"/>
</dbReference>
<dbReference type="InterPro" id="IPR047664">
    <property type="entry name" value="SWEET"/>
</dbReference>
<evidence type="ECO:0000256" key="6">
    <source>
        <dbReference type="ARBA" id="ARBA00022692"/>
    </source>
</evidence>
<dbReference type="FunFam" id="1.20.1280.290:FF:000007">
    <property type="entry name" value="Bidirectional sugar transporter SWEET7"/>
    <property type="match status" value="2"/>
</dbReference>
<keyword evidence="7" id="KW-0677">Repeat</keyword>
<evidence type="ECO:0000256" key="9">
    <source>
        <dbReference type="ARBA" id="ARBA00023136"/>
    </source>
</evidence>
<feature type="transmembrane region" description="Helical" evidence="10">
    <location>
        <begin position="68"/>
        <end position="90"/>
    </location>
</feature>
<keyword evidence="3" id="KW-0813">Transport</keyword>
<feature type="transmembrane region" description="Helical" evidence="10">
    <location>
        <begin position="221"/>
        <end position="243"/>
    </location>
</feature>
<comment type="subcellular location">
    <subcellularLocation>
        <location evidence="1">Cell membrane</location>
        <topology evidence="1">Multi-pass membrane protein</topology>
    </subcellularLocation>
</comment>
<accession>A0ABD3G273</accession>
<feature type="transmembrane region" description="Helical" evidence="10">
    <location>
        <begin position="96"/>
        <end position="116"/>
    </location>
</feature>
<evidence type="ECO:0000256" key="7">
    <source>
        <dbReference type="ARBA" id="ARBA00022737"/>
    </source>
</evidence>